<dbReference type="Proteomes" id="UP000613030">
    <property type="component" value="Unassembled WGS sequence"/>
</dbReference>
<dbReference type="SUPFAM" id="SSF47757">
    <property type="entry name" value="Chemotaxis receptor methyltransferase CheR, N-terminal domain"/>
    <property type="match status" value="1"/>
</dbReference>
<dbReference type="Gene3D" id="3.40.50.150">
    <property type="entry name" value="Vaccinia Virus protein VP39"/>
    <property type="match status" value="1"/>
</dbReference>
<accession>A0ABS1KNF5</accession>
<dbReference type="PRINTS" id="PR00996">
    <property type="entry name" value="CHERMTFRASE"/>
</dbReference>
<name>A0ABS1KNF5_9BACT</name>
<dbReference type="Pfam" id="PF03705">
    <property type="entry name" value="CheR_N"/>
    <property type="match status" value="1"/>
</dbReference>
<proteinExistence type="predicted"/>
<organism evidence="2 3">
    <name type="scientific">Chryseolinea lacunae</name>
    <dbReference type="NCBI Taxonomy" id="2801331"/>
    <lineage>
        <taxon>Bacteria</taxon>
        <taxon>Pseudomonadati</taxon>
        <taxon>Bacteroidota</taxon>
        <taxon>Cytophagia</taxon>
        <taxon>Cytophagales</taxon>
        <taxon>Fulvivirgaceae</taxon>
        <taxon>Chryseolinea</taxon>
    </lineage>
</organism>
<dbReference type="InterPro" id="IPR022641">
    <property type="entry name" value="CheR_N"/>
</dbReference>
<dbReference type="PANTHER" id="PTHR24422:SF8">
    <property type="entry name" value="CHEMOTAXIS PROTEIN"/>
    <property type="match status" value="1"/>
</dbReference>
<dbReference type="SMART" id="SM00138">
    <property type="entry name" value="MeTrc"/>
    <property type="match status" value="1"/>
</dbReference>
<dbReference type="InterPro" id="IPR000780">
    <property type="entry name" value="CheR_MeTrfase"/>
</dbReference>
<reference evidence="2 3" key="1">
    <citation type="submission" date="2021-01" db="EMBL/GenBank/DDBJ databases">
        <title>Chryseolinea sp. Jin1 Genome sequencing and assembly.</title>
        <authorList>
            <person name="Kim I."/>
        </authorList>
    </citation>
    <scope>NUCLEOTIDE SEQUENCE [LARGE SCALE GENOMIC DNA]</scope>
    <source>
        <strain evidence="2 3">Jin1</strain>
    </source>
</reference>
<dbReference type="PANTHER" id="PTHR24422">
    <property type="entry name" value="CHEMOTAXIS PROTEIN METHYLTRANSFERASE"/>
    <property type="match status" value="1"/>
</dbReference>
<evidence type="ECO:0000313" key="2">
    <source>
        <dbReference type="EMBL" id="MBL0740777.1"/>
    </source>
</evidence>
<dbReference type="InterPro" id="IPR029063">
    <property type="entry name" value="SAM-dependent_MTases_sf"/>
</dbReference>
<comment type="caution">
    <text evidence="2">The sequence shown here is derived from an EMBL/GenBank/DDBJ whole genome shotgun (WGS) entry which is preliminary data.</text>
</comment>
<dbReference type="SUPFAM" id="SSF53335">
    <property type="entry name" value="S-adenosyl-L-methionine-dependent methyltransferases"/>
    <property type="match status" value="1"/>
</dbReference>
<evidence type="ECO:0000313" key="3">
    <source>
        <dbReference type="Proteomes" id="UP000613030"/>
    </source>
</evidence>
<dbReference type="RefSeq" id="WP_202008158.1">
    <property type="nucleotide sequence ID" value="NZ_JAERRB010000002.1"/>
</dbReference>
<evidence type="ECO:0000259" key="1">
    <source>
        <dbReference type="PROSITE" id="PS50123"/>
    </source>
</evidence>
<dbReference type="EMBL" id="JAERRB010000002">
    <property type="protein sequence ID" value="MBL0740777.1"/>
    <property type="molecule type" value="Genomic_DNA"/>
</dbReference>
<dbReference type="InterPro" id="IPR050903">
    <property type="entry name" value="Bact_Chemotaxis_MeTrfase"/>
</dbReference>
<dbReference type="InterPro" id="IPR022642">
    <property type="entry name" value="CheR_C"/>
</dbReference>
<dbReference type="PROSITE" id="PS50123">
    <property type="entry name" value="CHER"/>
    <property type="match status" value="1"/>
</dbReference>
<protein>
    <submittedName>
        <fullName evidence="2">Protein-glutamate O-methyltransferase CheR</fullName>
    </submittedName>
</protein>
<feature type="domain" description="CheR-type methyltransferase" evidence="1">
    <location>
        <begin position="1"/>
        <end position="273"/>
    </location>
</feature>
<sequence>MSNTLDDKAYKGLLEAIRFMYGYDFTEYAEPSARRRILHFMEIKRIDTATELGRVLMNDEHVFEEFVQTMSVTVTEMFRDPLFYKALRDAVVSQLATYPVIKIWIAGCATGQEVYSIAILLKEEGLLDRSILYATDINQHSLQLARQGIFALPAMKTYTQNYLQAGGKGAFSEYYTAKHDGALFDRSLCENVVFSPHNLATDGSFNEFQLIICRNVIMYFNQSLQNKVVDLFHQSLSAFGFLGLGDKESLMFSQHSRSFAEISLKQKIYRKVK</sequence>
<dbReference type="Pfam" id="PF01739">
    <property type="entry name" value="CheR"/>
    <property type="match status" value="1"/>
</dbReference>
<keyword evidence="3" id="KW-1185">Reference proteome</keyword>
<gene>
    <name evidence="2" type="ORF">JI741_06080</name>
</gene>